<feature type="transmembrane region" description="Helical" evidence="8">
    <location>
        <begin position="336"/>
        <end position="354"/>
    </location>
</feature>
<name>A0A841JS15_9SPHI</name>
<dbReference type="EMBL" id="JACHCA010000019">
    <property type="protein sequence ID" value="MBB6131085.1"/>
    <property type="molecule type" value="Genomic_DNA"/>
</dbReference>
<evidence type="ECO:0000256" key="2">
    <source>
        <dbReference type="ARBA" id="ARBA00022475"/>
    </source>
</evidence>
<dbReference type="Pfam" id="PF13231">
    <property type="entry name" value="PMT_2"/>
    <property type="match status" value="1"/>
</dbReference>
<dbReference type="GO" id="GO:0005886">
    <property type="term" value="C:plasma membrane"/>
    <property type="evidence" value="ECO:0007669"/>
    <property type="project" value="UniProtKB-SubCell"/>
</dbReference>
<dbReference type="GO" id="GO:0016763">
    <property type="term" value="F:pentosyltransferase activity"/>
    <property type="evidence" value="ECO:0007669"/>
    <property type="project" value="TreeGrafter"/>
</dbReference>
<evidence type="ECO:0000259" key="9">
    <source>
        <dbReference type="Pfam" id="PF13231"/>
    </source>
</evidence>
<gene>
    <name evidence="10" type="ORF">HDF22_005236</name>
</gene>
<keyword evidence="7 8" id="KW-0472">Membrane</keyword>
<keyword evidence="6 8" id="KW-1133">Transmembrane helix</keyword>
<evidence type="ECO:0000256" key="6">
    <source>
        <dbReference type="ARBA" id="ARBA00022989"/>
    </source>
</evidence>
<dbReference type="AlphaFoldDB" id="A0A841JS15"/>
<dbReference type="InterPro" id="IPR050297">
    <property type="entry name" value="LipidA_mod_glycosyltrf_83"/>
</dbReference>
<dbReference type="InterPro" id="IPR038731">
    <property type="entry name" value="RgtA/B/C-like"/>
</dbReference>
<dbReference type="PANTHER" id="PTHR33908:SF3">
    <property type="entry name" value="UNDECAPRENYL PHOSPHATE-ALPHA-4-AMINO-4-DEOXY-L-ARABINOSE ARABINOSYL TRANSFERASE"/>
    <property type="match status" value="1"/>
</dbReference>
<feature type="transmembrane region" description="Helical" evidence="8">
    <location>
        <begin position="208"/>
        <end position="228"/>
    </location>
</feature>
<sequence>MNSSATTLSPAYKKPYIIVLALAILVNIAGIGIRYFTDDPSLYSVIARGMAQSNNFTDLIYHGKDWLDKPHFPFWMAALSFKIFGINTIAYKLPALLFFLMSVAYTYKLARKFYDLETSLIATLILLTAQHVLMSNTDVRAEPYIMGLLMGAIYHFYQLKERFGWADILLGALFAACAVMTKGIYLLIPIGSAIIGDYLFKKDIKSLFHWKWLLAFILVAIFTLPEIYTLYIQFDIHPEKVVFGKTGISGIHWFLWDSQFGRFNNNSFIRNSHGSVFFFLHTLLWAFAPWMLLFYCALIKHIGKMIKGVKLPEYITISGSVIMLLIFSVSKFQLPFYTNILFPFFAIITAGSIREVIQNKSKFFTIAQYTIVTLLIIAVTVLNFVFEPERWPVFVSLCILLIGITLYIYKNSGNRQRALVLLTAVIGLWVNVYLMGVVYPTLLKFKGDVHAAEYINQHYPNDEIIAAFDVPNAFDFYTHQPIAFMSMAQAAAHSKALILIDDGLKAELEKNHTNFRIVQAFYNYPRENIILPFIIKTSRLGTLERFYLVRIGKGLNGNFVSNHYIKWVYNSKAGKDDQSGPKEISSIIEFSANGVRIKQTKGFEPQNYTVASVSERVLDSTLHVKEFTYKLKDAQGHAVLLYATVNGTDCKFDFFKGDTARVTYANSNKL</sequence>
<evidence type="ECO:0000313" key="11">
    <source>
        <dbReference type="Proteomes" id="UP000548326"/>
    </source>
</evidence>
<evidence type="ECO:0000256" key="7">
    <source>
        <dbReference type="ARBA" id="ARBA00023136"/>
    </source>
</evidence>
<dbReference type="RefSeq" id="WP_183589675.1">
    <property type="nucleotide sequence ID" value="NZ_JACHCA010000019.1"/>
</dbReference>
<evidence type="ECO:0000256" key="5">
    <source>
        <dbReference type="ARBA" id="ARBA00022692"/>
    </source>
</evidence>
<feature type="transmembrane region" description="Helical" evidence="8">
    <location>
        <begin position="311"/>
        <end position="330"/>
    </location>
</feature>
<feature type="transmembrane region" description="Helical" evidence="8">
    <location>
        <begin position="276"/>
        <end position="299"/>
    </location>
</feature>
<evidence type="ECO:0000256" key="4">
    <source>
        <dbReference type="ARBA" id="ARBA00022679"/>
    </source>
</evidence>
<proteinExistence type="predicted"/>
<evidence type="ECO:0000256" key="1">
    <source>
        <dbReference type="ARBA" id="ARBA00004651"/>
    </source>
</evidence>
<organism evidence="10 11">
    <name type="scientific">Mucilaginibacter lappiensis</name>
    <dbReference type="NCBI Taxonomy" id="354630"/>
    <lineage>
        <taxon>Bacteria</taxon>
        <taxon>Pseudomonadati</taxon>
        <taxon>Bacteroidota</taxon>
        <taxon>Sphingobacteriia</taxon>
        <taxon>Sphingobacteriales</taxon>
        <taxon>Sphingobacteriaceae</taxon>
        <taxon>Mucilaginibacter</taxon>
    </lineage>
</organism>
<feature type="transmembrane region" description="Helical" evidence="8">
    <location>
        <begin position="391"/>
        <end position="409"/>
    </location>
</feature>
<keyword evidence="3" id="KW-0328">Glycosyltransferase</keyword>
<protein>
    <submittedName>
        <fullName evidence="10">4-amino-4-deoxy-L-arabinose transferase-like glycosyltransferase</fullName>
    </submittedName>
</protein>
<evidence type="ECO:0000256" key="8">
    <source>
        <dbReference type="SAM" id="Phobius"/>
    </source>
</evidence>
<keyword evidence="5 8" id="KW-0812">Transmembrane</keyword>
<feature type="transmembrane region" description="Helical" evidence="8">
    <location>
        <begin position="16"/>
        <end position="36"/>
    </location>
</feature>
<dbReference type="GO" id="GO:0010041">
    <property type="term" value="P:response to iron(III) ion"/>
    <property type="evidence" value="ECO:0007669"/>
    <property type="project" value="TreeGrafter"/>
</dbReference>
<reference evidence="10 11" key="1">
    <citation type="submission" date="2020-08" db="EMBL/GenBank/DDBJ databases">
        <title>Genomic Encyclopedia of Type Strains, Phase IV (KMG-V): Genome sequencing to study the core and pangenomes of soil and plant-associated prokaryotes.</title>
        <authorList>
            <person name="Whitman W."/>
        </authorList>
    </citation>
    <scope>NUCLEOTIDE SEQUENCE [LARGE SCALE GENOMIC DNA]</scope>
    <source>
        <strain evidence="10 11">MP601</strain>
    </source>
</reference>
<dbReference type="Proteomes" id="UP000548326">
    <property type="component" value="Unassembled WGS sequence"/>
</dbReference>
<feature type="domain" description="Glycosyltransferase RgtA/B/C/D-like" evidence="9">
    <location>
        <begin position="68"/>
        <end position="224"/>
    </location>
</feature>
<evidence type="ECO:0000256" key="3">
    <source>
        <dbReference type="ARBA" id="ARBA00022676"/>
    </source>
</evidence>
<feature type="transmembrane region" description="Helical" evidence="8">
    <location>
        <begin position="366"/>
        <end position="385"/>
    </location>
</feature>
<feature type="transmembrane region" description="Helical" evidence="8">
    <location>
        <begin position="418"/>
        <end position="439"/>
    </location>
</feature>
<keyword evidence="4 10" id="KW-0808">Transferase</keyword>
<feature type="transmembrane region" description="Helical" evidence="8">
    <location>
        <begin position="74"/>
        <end position="101"/>
    </location>
</feature>
<dbReference type="PANTHER" id="PTHR33908">
    <property type="entry name" value="MANNOSYLTRANSFERASE YKCB-RELATED"/>
    <property type="match status" value="1"/>
</dbReference>
<dbReference type="GO" id="GO:0009103">
    <property type="term" value="P:lipopolysaccharide biosynthetic process"/>
    <property type="evidence" value="ECO:0007669"/>
    <property type="project" value="UniProtKB-ARBA"/>
</dbReference>
<comment type="subcellular location">
    <subcellularLocation>
        <location evidence="1">Cell membrane</location>
        <topology evidence="1">Multi-pass membrane protein</topology>
    </subcellularLocation>
</comment>
<comment type="caution">
    <text evidence="10">The sequence shown here is derived from an EMBL/GenBank/DDBJ whole genome shotgun (WGS) entry which is preliminary data.</text>
</comment>
<keyword evidence="2" id="KW-1003">Cell membrane</keyword>
<accession>A0A841JS15</accession>
<feature type="transmembrane region" description="Helical" evidence="8">
    <location>
        <begin position="169"/>
        <end position="188"/>
    </location>
</feature>
<evidence type="ECO:0000313" key="10">
    <source>
        <dbReference type="EMBL" id="MBB6131085.1"/>
    </source>
</evidence>